<dbReference type="EMBL" id="QGDI01000014">
    <property type="protein sequence ID" value="PWJ10446.1"/>
    <property type="molecule type" value="Genomic_DNA"/>
</dbReference>
<sequence>MLNSFKISLKQLDAQLNEIVNFIDSINSSVISRSTVSYNAVIISLYGCYENYVNSLIGELIRQISDSSSDYNEIPTDMIIRNLNLSSDFLNAPQRYKNFDLQNEDVINNIYSGRITNKLLLKHGGNLSITVLSDYMKNLGIKNVAQSIKNSDDYHKYYSEKNMISVENAKTYLNGLDNNTVFASLDDIISQRNAIAHSWKSDEKVDYSIIKDEWIKFIKIFCKCLYNIVIQFYSEWLVKHNKLFCPLKFQIYGSSIVGFFDVIPHWNGNKETILIKSNDKIHVGKIMNVKIFESHKASMEIEGCSLQKEKPDNYSFYFDKAFLEGYTDNIKQLEEQPAT</sequence>
<accession>A0A315XU46</accession>
<gene>
    <name evidence="2" type="ORF">IE37_03093</name>
</gene>
<feature type="domain" description="RiboL-PSP-HEPN" evidence="1">
    <location>
        <begin position="14"/>
        <end position="230"/>
    </location>
</feature>
<comment type="caution">
    <text evidence="2">The sequence shown here is derived from an EMBL/GenBank/DDBJ whole genome shotgun (WGS) entry which is preliminary data.</text>
</comment>
<dbReference type="RefSeq" id="WP_109727765.1">
    <property type="nucleotide sequence ID" value="NZ_QGDI01000014.1"/>
</dbReference>
<dbReference type="AlphaFoldDB" id="A0A315XU46"/>
<dbReference type="OrthoDB" id="2566111at2"/>
<dbReference type="Proteomes" id="UP000245720">
    <property type="component" value="Unassembled WGS sequence"/>
</dbReference>
<evidence type="ECO:0000313" key="3">
    <source>
        <dbReference type="Proteomes" id="UP000245720"/>
    </source>
</evidence>
<name>A0A315XU46_RUMFL</name>
<dbReference type="InterPro" id="IPR041519">
    <property type="entry name" value="HEPN_RiboL-PSP"/>
</dbReference>
<protein>
    <recommendedName>
        <fullName evidence="1">RiboL-PSP-HEPN domain-containing protein</fullName>
    </recommendedName>
</protein>
<dbReference type="Pfam" id="PF18735">
    <property type="entry name" value="HEPN_RiboL-PSP"/>
    <property type="match status" value="1"/>
</dbReference>
<proteinExistence type="predicted"/>
<evidence type="ECO:0000313" key="2">
    <source>
        <dbReference type="EMBL" id="PWJ10446.1"/>
    </source>
</evidence>
<organism evidence="2 3">
    <name type="scientific">Ruminococcus flavefaciens</name>
    <dbReference type="NCBI Taxonomy" id="1265"/>
    <lineage>
        <taxon>Bacteria</taxon>
        <taxon>Bacillati</taxon>
        <taxon>Bacillota</taxon>
        <taxon>Clostridia</taxon>
        <taxon>Eubacteriales</taxon>
        <taxon>Oscillospiraceae</taxon>
        <taxon>Ruminococcus</taxon>
    </lineage>
</organism>
<reference evidence="2 3" key="1">
    <citation type="submission" date="2018-05" db="EMBL/GenBank/DDBJ databases">
        <title>The Hungate 1000. A catalogue of reference genomes from the rumen microbiome.</title>
        <authorList>
            <person name="Kelly W."/>
        </authorList>
    </citation>
    <scope>NUCLEOTIDE SEQUENCE [LARGE SCALE GENOMIC DNA]</scope>
    <source>
        <strain evidence="2 3">SAb67</strain>
    </source>
</reference>
<evidence type="ECO:0000259" key="1">
    <source>
        <dbReference type="Pfam" id="PF18735"/>
    </source>
</evidence>